<reference key="2">
    <citation type="submission" date="2011-10" db="EMBL/GenBank/DDBJ databases">
        <title>The genome and transcriptome sequence of Clonorchis sinensis provide insights into the carcinogenic liver fluke.</title>
        <authorList>
            <person name="Wang X."/>
            <person name="Huang Y."/>
            <person name="Chen W."/>
            <person name="Liu H."/>
            <person name="Guo L."/>
            <person name="Chen Y."/>
            <person name="Luo F."/>
            <person name="Zhou W."/>
            <person name="Sun J."/>
            <person name="Mao Q."/>
            <person name="Liang P."/>
            <person name="Zhou C."/>
            <person name="Tian Y."/>
            <person name="Men J."/>
            <person name="Lv X."/>
            <person name="Huang L."/>
            <person name="Zhou J."/>
            <person name="Hu Y."/>
            <person name="Li R."/>
            <person name="Zhang F."/>
            <person name="Lei H."/>
            <person name="Li X."/>
            <person name="Hu X."/>
            <person name="Liang C."/>
            <person name="Xu J."/>
            <person name="Wu Z."/>
            <person name="Yu X."/>
        </authorList>
    </citation>
    <scope>NUCLEOTIDE SEQUENCE</scope>
    <source>
        <strain>Henan</strain>
    </source>
</reference>
<organism evidence="1 2">
    <name type="scientific">Clonorchis sinensis</name>
    <name type="common">Chinese liver fluke</name>
    <dbReference type="NCBI Taxonomy" id="79923"/>
    <lineage>
        <taxon>Eukaryota</taxon>
        <taxon>Metazoa</taxon>
        <taxon>Spiralia</taxon>
        <taxon>Lophotrochozoa</taxon>
        <taxon>Platyhelminthes</taxon>
        <taxon>Trematoda</taxon>
        <taxon>Digenea</taxon>
        <taxon>Opisthorchiida</taxon>
        <taxon>Opisthorchiata</taxon>
        <taxon>Opisthorchiidae</taxon>
        <taxon>Clonorchis</taxon>
    </lineage>
</organism>
<evidence type="ECO:0000313" key="1">
    <source>
        <dbReference type="EMBL" id="GAA47774.1"/>
    </source>
</evidence>
<dbReference type="Proteomes" id="UP000008909">
    <property type="component" value="Unassembled WGS sequence"/>
</dbReference>
<sequence>MVFSVFRACSTCRVSKCEFIFSTPRIVRVSTLLTIIGLPVSEAGSWRSPSFPFSDNEIIRWSENSSFNICMWTSPSGSVSSVWNDQPLVVVHSNYRRRDRKFHNLV</sequence>
<keyword evidence="2" id="KW-1185">Reference proteome</keyword>
<reference evidence="1" key="1">
    <citation type="journal article" date="2011" name="Genome Biol.">
        <title>The draft genome of the carcinogenic human liver fluke Clonorchis sinensis.</title>
        <authorList>
            <person name="Wang X."/>
            <person name="Chen W."/>
            <person name="Huang Y."/>
            <person name="Sun J."/>
            <person name="Men J."/>
            <person name="Liu H."/>
            <person name="Luo F."/>
            <person name="Guo L."/>
            <person name="Lv X."/>
            <person name="Deng C."/>
            <person name="Zhou C."/>
            <person name="Fan Y."/>
            <person name="Li X."/>
            <person name="Huang L."/>
            <person name="Hu Y."/>
            <person name="Liang C."/>
            <person name="Hu X."/>
            <person name="Xu J."/>
            <person name="Yu X."/>
        </authorList>
    </citation>
    <scope>NUCLEOTIDE SEQUENCE [LARGE SCALE GENOMIC DNA]</scope>
    <source>
        <strain evidence="1">Henan</strain>
    </source>
</reference>
<dbReference type="AlphaFoldDB" id="G7Y488"/>
<proteinExistence type="predicted"/>
<dbReference type="EMBL" id="DF142853">
    <property type="protein sequence ID" value="GAA47774.1"/>
    <property type="molecule type" value="Genomic_DNA"/>
</dbReference>
<accession>G7Y488</accession>
<protein>
    <submittedName>
        <fullName evidence="1">Uncharacterized protein</fullName>
    </submittedName>
</protein>
<gene>
    <name evidence="1" type="ORF">CLF_100786</name>
</gene>
<name>G7Y488_CLOSI</name>
<evidence type="ECO:0000313" key="2">
    <source>
        <dbReference type="Proteomes" id="UP000008909"/>
    </source>
</evidence>